<dbReference type="Gene3D" id="3.40.50.920">
    <property type="match status" value="1"/>
</dbReference>
<evidence type="ECO:0000256" key="2">
    <source>
        <dbReference type="ARBA" id="ARBA00023002"/>
    </source>
</evidence>
<comment type="caution">
    <text evidence="6">The sequence shown here is derived from an EMBL/GenBank/DDBJ whole genome shotgun (WGS) entry which is preliminary data.</text>
</comment>
<keyword evidence="3" id="KW-0786">Thiamine pyrophosphate</keyword>
<keyword evidence="2 6" id="KW-0560">Oxidoreductase</keyword>
<reference evidence="6 7" key="1">
    <citation type="submission" date="2023-08" db="EMBL/GenBank/DDBJ databases">
        <title>Arthrobacter horti sp. nov., isolated from forest soil.</title>
        <authorList>
            <person name="Park M."/>
        </authorList>
    </citation>
    <scope>NUCLEOTIDE SEQUENCE [LARGE SCALE GENOMIC DNA]</scope>
    <source>
        <strain evidence="6 7">YJM1</strain>
    </source>
</reference>
<evidence type="ECO:0000313" key="6">
    <source>
        <dbReference type="EMBL" id="MDP5227694.1"/>
    </source>
</evidence>
<accession>A0ABT9IQ36</accession>
<dbReference type="InterPro" id="IPR029061">
    <property type="entry name" value="THDP-binding"/>
</dbReference>
<evidence type="ECO:0000256" key="1">
    <source>
        <dbReference type="ARBA" id="ARBA00001964"/>
    </source>
</evidence>
<dbReference type="Pfam" id="PF02779">
    <property type="entry name" value="Transket_pyr"/>
    <property type="match status" value="1"/>
</dbReference>
<dbReference type="InterPro" id="IPR009014">
    <property type="entry name" value="Transketo_C/PFOR_II"/>
</dbReference>
<sequence>MTATAVNPSGQTPAEEQRAAAAPSSFPVEPDPGTRRLNTAKAIQEAIGSQMEQNPEVFVMGEDVGAYGGIFSSTTGLLDRFGAQRVIDTPISETAFIGMGIGAAVEGMRPVVELMFVDFFGVCMDQIYNHMAKIHYESGGNVRVPMVLMTATGGGYSDGAQHSQSLWGTFAHLPGMKVVVPSNPYDAKGLMTAAIASDDPVVYMFHKGVMGLPWMAKNKRSIGAVPEEDYLVPIGKARVARAGTDVTIVTLSLSVHHSLDVAEQLAGEGISVEVLDLRSVVPLDREAIVASAAKTGRVIVVDEDYQSFGLSGEIAATLLESPDARGAAFSRVCVPDVPIPYARELEYAVLPTHARIEAAVRAAVGA</sequence>
<dbReference type="Proteomes" id="UP001232725">
    <property type="component" value="Unassembled WGS sequence"/>
</dbReference>
<dbReference type="SUPFAM" id="SSF52922">
    <property type="entry name" value="TK C-terminal domain-like"/>
    <property type="match status" value="1"/>
</dbReference>
<dbReference type="GO" id="GO:0016491">
    <property type="term" value="F:oxidoreductase activity"/>
    <property type="evidence" value="ECO:0007669"/>
    <property type="project" value="UniProtKB-KW"/>
</dbReference>
<dbReference type="EC" id="1.2.4.-" evidence="6"/>
<dbReference type="SMART" id="SM00861">
    <property type="entry name" value="Transket_pyr"/>
    <property type="match status" value="1"/>
</dbReference>
<feature type="region of interest" description="Disordered" evidence="4">
    <location>
        <begin position="1"/>
        <end position="34"/>
    </location>
</feature>
<dbReference type="InterPro" id="IPR033248">
    <property type="entry name" value="Transketolase_C"/>
</dbReference>
<evidence type="ECO:0000256" key="4">
    <source>
        <dbReference type="SAM" id="MobiDB-lite"/>
    </source>
</evidence>
<dbReference type="EMBL" id="JAVALS010000007">
    <property type="protein sequence ID" value="MDP5227694.1"/>
    <property type="molecule type" value="Genomic_DNA"/>
</dbReference>
<dbReference type="SUPFAM" id="SSF52518">
    <property type="entry name" value="Thiamin diphosphate-binding fold (THDP-binding)"/>
    <property type="match status" value="1"/>
</dbReference>
<proteinExistence type="predicted"/>
<comment type="cofactor">
    <cofactor evidence="1">
        <name>thiamine diphosphate</name>
        <dbReference type="ChEBI" id="CHEBI:58937"/>
    </cofactor>
</comment>
<dbReference type="PANTHER" id="PTHR43257:SF2">
    <property type="entry name" value="PYRUVATE DEHYDROGENASE E1 COMPONENT SUBUNIT BETA"/>
    <property type="match status" value="1"/>
</dbReference>
<dbReference type="PANTHER" id="PTHR43257">
    <property type="entry name" value="PYRUVATE DEHYDROGENASE E1 COMPONENT BETA SUBUNIT"/>
    <property type="match status" value="1"/>
</dbReference>
<evidence type="ECO:0000259" key="5">
    <source>
        <dbReference type="SMART" id="SM00861"/>
    </source>
</evidence>
<dbReference type="Gene3D" id="3.40.50.970">
    <property type="match status" value="1"/>
</dbReference>
<dbReference type="RefSeq" id="WP_305996749.1">
    <property type="nucleotide sequence ID" value="NZ_JAVALS010000007.1"/>
</dbReference>
<gene>
    <name evidence="6" type="ORF">Q9R02_11060</name>
</gene>
<evidence type="ECO:0000313" key="7">
    <source>
        <dbReference type="Proteomes" id="UP001232725"/>
    </source>
</evidence>
<organism evidence="6 7">
    <name type="scientific">Arthrobacter horti</name>
    <dbReference type="NCBI Taxonomy" id="3068273"/>
    <lineage>
        <taxon>Bacteria</taxon>
        <taxon>Bacillati</taxon>
        <taxon>Actinomycetota</taxon>
        <taxon>Actinomycetes</taxon>
        <taxon>Micrococcales</taxon>
        <taxon>Micrococcaceae</taxon>
        <taxon>Arthrobacter</taxon>
    </lineage>
</organism>
<evidence type="ECO:0000256" key="3">
    <source>
        <dbReference type="ARBA" id="ARBA00023052"/>
    </source>
</evidence>
<keyword evidence="7" id="KW-1185">Reference proteome</keyword>
<protein>
    <submittedName>
        <fullName evidence="6">Alpha-ketoacid dehydrogenase subunit beta</fullName>
        <ecNumber evidence="6">1.2.4.-</ecNumber>
    </submittedName>
</protein>
<name>A0ABT9IQ36_9MICC</name>
<dbReference type="Pfam" id="PF02780">
    <property type="entry name" value="Transketolase_C"/>
    <property type="match status" value="1"/>
</dbReference>
<dbReference type="InterPro" id="IPR005475">
    <property type="entry name" value="Transketolase-like_Pyr-bd"/>
</dbReference>
<feature type="compositionally biased region" description="Polar residues" evidence="4">
    <location>
        <begin position="1"/>
        <end position="14"/>
    </location>
</feature>
<dbReference type="CDD" id="cd07036">
    <property type="entry name" value="TPP_PYR_E1-PDHc-beta_like"/>
    <property type="match status" value="1"/>
</dbReference>
<feature type="domain" description="Transketolase-like pyrimidine-binding" evidence="5">
    <location>
        <begin position="37"/>
        <end position="212"/>
    </location>
</feature>